<dbReference type="SUPFAM" id="SSF54980">
    <property type="entry name" value="EF-G C-terminal domain-like"/>
    <property type="match status" value="2"/>
</dbReference>
<organism evidence="7 8">
    <name type="scientific">Arxiozyma heterogenica</name>
    <dbReference type="NCBI Taxonomy" id="278026"/>
    <lineage>
        <taxon>Eukaryota</taxon>
        <taxon>Fungi</taxon>
        <taxon>Dikarya</taxon>
        <taxon>Ascomycota</taxon>
        <taxon>Saccharomycotina</taxon>
        <taxon>Saccharomycetes</taxon>
        <taxon>Saccharomycetales</taxon>
        <taxon>Saccharomycetaceae</taxon>
        <taxon>Arxiozyma</taxon>
    </lineage>
</organism>
<keyword evidence="2 5" id="KW-0648">Protein biosynthesis</keyword>
<dbReference type="InterPro" id="IPR035647">
    <property type="entry name" value="EFG_III/V"/>
</dbReference>
<evidence type="ECO:0000256" key="4">
    <source>
        <dbReference type="ARBA" id="ARBA00023134"/>
    </source>
</evidence>
<dbReference type="AlphaFoldDB" id="A0AAN7WNR0"/>
<dbReference type="InterPro" id="IPR009022">
    <property type="entry name" value="EFG_III"/>
</dbReference>
<comment type="subcellular location">
    <subcellularLocation>
        <location evidence="5">Mitochondrion</location>
    </subcellularLocation>
</comment>
<dbReference type="PRINTS" id="PR00315">
    <property type="entry name" value="ELONGATNFCT"/>
</dbReference>
<dbReference type="GO" id="GO:0003924">
    <property type="term" value="F:GTPase activity"/>
    <property type="evidence" value="ECO:0007669"/>
    <property type="project" value="UniProtKB-UniRule"/>
</dbReference>
<dbReference type="SUPFAM" id="SSF52540">
    <property type="entry name" value="P-loop containing nucleoside triphosphate hydrolases"/>
    <property type="match status" value="1"/>
</dbReference>
<dbReference type="PANTHER" id="PTHR43261">
    <property type="entry name" value="TRANSLATION ELONGATION FACTOR G-RELATED"/>
    <property type="match status" value="1"/>
</dbReference>
<dbReference type="InterPro" id="IPR030851">
    <property type="entry name" value="EFG2"/>
</dbReference>
<dbReference type="Pfam" id="PF00679">
    <property type="entry name" value="EFG_C"/>
    <property type="match status" value="1"/>
</dbReference>
<comment type="similarity">
    <text evidence="5">Belongs to the TRAFAC class translation factor GTPase superfamily. Classic translation factor GTPase family. EF-G/EF-2 subfamily.</text>
</comment>
<keyword evidence="4 5" id="KW-0342">GTP-binding</keyword>
<dbReference type="Proteomes" id="UP001306508">
    <property type="component" value="Unassembled WGS sequence"/>
</dbReference>
<dbReference type="HAMAP" id="MF_03059">
    <property type="entry name" value="mEF_G_2"/>
    <property type="match status" value="1"/>
</dbReference>
<dbReference type="InterPro" id="IPR009000">
    <property type="entry name" value="Transl_B-barrel_sf"/>
</dbReference>
<dbReference type="GO" id="GO:0032543">
    <property type="term" value="P:mitochondrial translation"/>
    <property type="evidence" value="ECO:0007669"/>
    <property type="project" value="UniProtKB-UniRule"/>
</dbReference>
<proteinExistence type="inferred from homology"/>
<dbReference type="SUPFAM" id="SSF50447">
    <property type="entry name" value="Translation proteins"/>
    <property type="match status" value="1"/>
</dbReference>
<dbReference type="EMBL" id="JAWIZZ010000040">
    <property type="protein sequence ID" value="KAK5780723.1"/>
    <property type="molecule type" value="Genomic_DNA"/>
</dbReference>
<feature type="binding site" evidence="5">
    <location>
        <begin position="165"/>
        <end position="168"/>
    </location>
    <ligand>
        <name>GTP</name>
        <dbReference type="ChEBI" id="CHEBI:37565"/>
    </ligand>
</feature>
<comment type="function">
    <text evidence="5">Mitochondrial GTPase that mediates the disassembly of ribosomes from messenger RNA at the termination of mitochondrial protein biosynthesis. Not involved in the GTP-dependent ribosomal translocation step during translation elongation.</text>
</comment>
<feature type="binding site" evidence="5">
    <location>
        <begin position="48"/>
        <end position="55"/>
    </location>
    <ligand>
        <name>GTP</name>
        <dbReference type="ChEBI" id="CHEBI:37565"/>
    </ligand>
</feature>
<dbReference type="Pfam" id="PF22042">
    <property type="entry name" value="EF-G_D2"/>
    <property type="match status" value="1"/>
</dbReference>
<dbReference type="SMART" id="SM00838">
    <property type="entry name" value="EFG_C"/>
    <property type="match status" value="1"/>
</dbReference>
<reference evidence="8" key="1">
    <citation type="submission" date="2023-07" db="EMBL/GenBank/DDBJ databases">
        <title>A draft genome of Kazachstania heterogenica Y-27499.</title>
        <authorList>
            <person name="Donic C."/>
            <person name="Kralova J.S."/>
            <person name="Fidel L."/>
            <person name="Ben-Dor S."/>
            <person name="Jung S."/>
        </authorList>
    </citation>
    <scope>NUCLEOTIDE SEQUENCE [LARGE SCALE GENOMIC DNA]</scope>
    <source>
        <strain evidence="8">Y27499</strain>
    </source>
</reference>
<dbReference type="CDD" id="cd03713">
    <property type="entry name" value="EFG_mtEFG_C"/>
    <property type="match status" value="1"/>
</dbReference>
<keyword evidence="8" id="KW-1185">Reference proteome</keyword>
<evidence type="ECO:0000313" key="7">
    <source>
        <dbReference type="EMBL" id="KAK5780723.1"/>
    </source>
</evidence>
<dbReference type="GO" id="GO:0005525">
    <property type="term" value="F:GTP binding"/>
    <property type="evidence" value="ECO:0007669"/>
    <property type="project" value="UniProtKB-UniRule"/>
</dbReference>
<dbReference type="Gene3D" id="3.30.70.240">
    <property type="match status" value="1"/>
</dbReference>
<dbReference type="Gene3D" id="3.30.70.870">
    <property type="entry name" value="Elongation Factor G (Translational Gtpase), domain 3"/>
    <property type="match status" value="1"/>
</dbReference>
<dbReference type="Gene3D" id="3.40.50.300">
    <property type="entry name" value="P-loop containing nucleotide triphosphate hydrolases"/>
    <property type="match status" value="1"/>
</dbReference>
<dbReference type="InterPro" id="IPR027417">
    <property type="entry name" value="P-loop_NTPase"/>
</dbReference>
<dbReference type="InterPro" id="IPR053905">
    <property type="entry name" value="EF-G-like_DII"/>
</dbReference>
<dbReference type="GO" id="GO:0005759">
    <property type="term" value="C:mitochondrial matrix"/>
    <property type="evidence" value="ECO:0007669"/>
    <property type="project" value="UniProtKB-ARBA"/>
</dbReference>
<sequence length="836" mass="92924">MLSRSVTERILGSVSKASLYKQPIWRKSIEQKRYVSALSKIRNIGIVAHIDAGKTTTTERLLYYSGKINRMGDVDTGDTTTDFLPQERSRGITIQSAAISFPWGDNCAINLIDTPGHADFCFEVMRTLKVLDGCVTILDGVAGVESQTEKVWKLSHFLPKICFINKMDRMGANFNNSVKSIAIKLHTRPIIINFPVFNLSENGFNEPDLVGVIDVVNQVLLQWDSSIEDTTRDNIKVIPIKANSPYFDDMIKCRESLVETLTEFDEDLLSEYIDMVDGDCSKLSSQSLNKSIRLSTLNLKVSPVLCGSSFKKIGVQPLLDAIRDYLPSPLEARVPDLKDTSYLNKVVPVNVDSKNGLIINNDNNLCMALAFKIITDPIRGTMYFVRVYSGVLRNGSAVYNSSNGQKIRIGKLVKMNADKTQEINYLSAGEIGVLTGSSIGDAIATGDTLVSHSSKKDGLKVLKAKNELGLQVYPITIPPPVFSVVVEPQTLGNKDHMEYCLKQLITEDPSLQLSKDNETGQTILSGMGELHLEIASDRLINGMGAKVHLGKLSVSYKESLKTATPWVSTSPQLESQGYHFTVRIEPLLDNTIIGSRSKDQNKNGLSIPLKNDNNFILMEKNKNFDPDLNDWKPILTFESIVNSIVSSALVELQRGGKVACLPLFGCIVRVKDDWKVPLDVEKPIEILHIIRSLIQEAIKILPGEQFNVLEPIMNLTLTVNASDIGRVSQDLTSARNANILSIEDSSNSGDIMKDLLEFSNYADAIYFPKSELSMISKDTYQNTNTKVIKAEVPLQNMLSYNRILRSLTQGRAEFSMEYNRMKEVNQNSLTNVLKDM</sequence>
<dbReference type="PANTHER" id="PTHR43261:SF1">
    <property type="entry name" value="RIBOSOME-RELEASING FACTOR 2, MITOCHONDRIAL"/>
    <property type="match status" value="1"/>
</dbReference>
<evidence type="ECO:0000256" key="5">
    <source>
        <dbReference type="HAMAP-Rule" id="MF_03059"/>
    </source>
</evidence>
<keyword evidence="3 5" id="KW-0496">Mitochondrion</keyword>
<dbReference type="GO" id="GO:0032790">
    <property type="term" value="P:ribosome disassembly"/>
    <property type="evidence" value="ECO:0007669"/>
    <property type="project" value="UniProtKB-UniRule"/>
</dbReference>
<dbReference type="FunFam" id="3.40.50.300:FF:000514">
    <property type="entry name" value="Ribosome-releasing factor 2, mitochondrial"/>
    <property type="match status" value="1"/>
</dbReference>
<evidence type="ECO:0000259" key="6">
    <source>
        <dbReference type="PROSITE" id="PS51722"/>
    </source>
</evidence>
<dbReference type="CDD" id="cd16262">
    <property type="entry name" value="EFG_III"/>
    <property type="match status" value="1"/>
</dbReference>
<dbReference type="PROSITE" id="PS51722">
    <property type="entry name" value="G_TR_2"/>
    <property type="match status" value="1"/>
</dbReference>
<dbReference type="Pfam" id="PF14492">
    <property type="entry name" value="EFG_III"/>
    <property type="match status" value="1"/>
</dbReference>
<dbReference type="InterPro" id="IPR000640">
    <property type="entry name" value="EFG_V-like"/>
</dbReference>
<dbReference type="Gene3D" id="2.40.30.10">
    <property type="entry name" value="Translation factors"/>
    <property type="match status" value="1"/>
</dbReference>
<gene>
    <name evidence="5" type="primary">MEF2</name>
    <name evidence="7" type="ORF">RI543_001845</name>
</gene>
<dbReference type="InterPro" id="IPR005225">
    <property type="entry name" value="Small_GTP-bd"/>
</dbReference>
<protein>
    <recommendedName>
        <fullName evidence="5">Ribosome-releasing factor 2, mitochondrial</fullName>
        <shortName evidence="5">RRF2mt</shortName>
    </recommendedName>
    <alternativeName>
        <fullName evidence="5">Elongation factor G 2, mitochondrial</fullName>
        <shortName evidence="5">EF-G2mt</shortName>
        <shortName evidence="5">mEF-G 2</shortName>
    </alternativeName>
</protein>
<evidence type="ECO:0000313" key="8">
    <source>
        <dbReference type="Proteomes" id="UP001306508"/>
    </source>
</evidence>
<dbReference type="NCBIfam" id="TIGR00231">
    <property type="entry name" value="small_GTP"/>
    <property type="match status" value="1"/>
</dbReference>
<dbReference type="InterPro" id="IPR035649">
    <property type="entry name" value="EFG_V"/>
</dbReference>
<feature type="domain" description="Tr-type G" evidence="6">
    <location>
        <begin position="39"/>
        <end position="330"/>
    </location>
</feature>
<evidence type="ECO:0000256" key="1">
    <source>
        <dbReference type="ARBA" id="ARBA00022741"/>
    </source>
</evidence>
<dbReference type="InterPro" id="IPR000795">
    <property type="entry name" value="T_Tr_GTP-bd_dom"/>
</dbReference>
<dbReference type="Pfam" id="PF00009">
    <property type="entry name" value="GTP_EFTU"/>
    <property type="match status" value="1"/>
</dbReference>
<dbReference type="InterPro" id="IPR031157">
    <property type="entry name" value="G_TR_CS"/>
</dbReference>
<keyword evidence="1 5" id="KW-0547">Nucleotide-binding</keyword>
<dbReference type="InterPro" id="IPR041095">
    <property type="entry name" value="EFG_II"/>
</dbReference>
<accession>A0AAN7WNR0</accession>
<evidence type="ECO:0000256" key="3">
    <source>
        <dbReference type="ARBA" id="ARBA00023128"/>
    </source>
</evidence>
<evidence type="ECO:0000256" key="2">
    <source>
        <dbReference type="ARBA" id="ARBA00022917"/>
    </source>
</evidence>
<name>A0AAN7WNR0_9SACH</name>
<feature type="binding site" evidence="5">
    <location>
        <begin position="113"/>
        <end position="117"/>
    </location>
    <ligand>
        <name>GTP</name>
        <dbReference type="ChEBI" id="CHEBI:37565"/>
    </ligand>
</feature>
<comment type="caution">
    <text evidence="7">The sequence shown here is derived from an EMBL/GenBank/DDBJ whole genome shotgun (WGS) entry which is preliminary data.</text>
</comment>
<dbReference type="PROSITE" id="PS00301">
    <property type="entry name" value="G_TR_1"/>
    <property type="match status" value="1"/>
</dbReference>